<proteinExistence type="predicted"/>
<gene>
    <name evidence="2" type="ORF">QJV27_03555</name>
</gene>
<dbReference type="EMBL" id="JASBAO010000001">
    <property type="protein sequence ID" value="MDI2090463.1"/>
    <property type="molecule type" value="Genomic_DNA"/>
</dbReference>
<accession>A0ABT6Q032</accession>
<sequence length="318" mass="37023">MEAWQRGERNKFSGVPEQKNSTTKLQSWQREAGKFSAEGYWSKENTDLKDYDEEVKINTTDVFRKGLVNGKYSDSEARTQWTAHYRMIIPLKTKGKVLIKMTFEMSKIGDGVTDQDIEKTKQFILNINKIWNGNFTLQVTDTRNMSCNPIRLPIEFDIQFAYKGEKIINGERHPHKIELYKQIPIIHGTKLRPRLEKGKTFLLETDPSVFSRAYTYAHEFGHALGLPDEYGYDPITDSYVQYHKSDGSLDKTKYLAFHEGKNRLQQDPQENIMSVFDSCKITERQGWVLGIAAKKVLDDSRYRCEFFLTEVMIRAIFV</sequence>
<dbReference type="SUPFAM" id="SSF55486">
    <property type="entry name" value="Metalloproteases ('zincins'), catalytic domain"/>
    <property type="match status" value="2"/>
</dbReference>
<name>A0ABT6Q032_9PROT</name>
<dbReference type="RefSeq" id="WP_281447601.1">
    <property type="nucleotide sequence ID" value="NZ_JASBAO010000001.1"/>
</dbReference>
<feature type="region of interest" description="Disordered" evidence="1">
    <location>
        <begin position="1"/>
        <end position="30"/>
    </location>
</feature>
<evidence type="ECO:0000313" key="3">
    <source>
        <dbReference type="Proteomes" id="UP001431634"/>
    </source>
</evidence>
<evidence type="ECO:0000256" key="1">
    <source>
        <dbReference type="SAM" id="MobiDB-lite"/>
    </source>
</evidence>
<feature type="compositionally biased region" description="Polar residues" evidence="1">
    <location>
        <begin position="18"/>
        <end position="29"/>
    </location>
</feature>
<dbReference type="Proteomes" id="UP001431634">
    <property type="component" value="Unassembled WGS sequence"/>
</dbReference>
<comment type="caution">
    <text evidence="2">The sequence shown here is derived from an EMBL/GenBank/DDBJ whole genome shotgun (WGS) entry which is preliminary data.</text>
</comment>
<feature type="compositionally biased region" description="Basic and acidic residues" evidence="1">
    <location>
        <begin position="1"/>
        <end position="11"/>
    </location>
</feature>
<evidence type="ECO:0000313" key="2">
    <source>
        <dbReference type="EMBL" id="MDI2090463.1"/>
    </source>
</evidence>
<evidence type="ECO:0008006" key="4">
    <source>
        <dbReference type="Google" id="ProtNLM"/>
    </source>
</evidence>
<keyword evidence="3" id="KW-1185">Reference proteome</keyword>
<organism evidence="2 3">
    <name type="scientific">Commensalibacter oyaizuii</name>
    <dbReference type="NCBI Taxonomy" id="3043873"/>
    <lineage>
        <taxon>Bacteria</taxon>
        <taxon>Pseudomonadati</taxon>
        <taxon>Pseudomonadota</taxon>
        <taxon>Alphaproteobacteria</taxon>
        <taxon>Acetobacterales</taxon>
        <taxon>Acetobacteraceae</taxon>
    </lineage>
</organism>
<reference evidence="2" key="1">
    <citation type="submission" date="2023-05" db="EMBL/GenBank/DDBJ databases">
        <title>Whole genome sequence of Commensalibacter sp.</title>
        <authorList>
            <person name="Charoenyingcharoen P."/>
            <person name="Yukphan P."/>
        </authorList>
    </citation>
    <scope>NUCLEOTIDE SEQUENCE</scope>
    <source>
        <strain evidence="2">TBRC 16381</strain>
    </source>
</reference>
<protein>
    <recommendedName>
        <fullName evidence="4">Peptidase metallopeptidase domain-containing protein</fullName>
    </recommendedName>
</protein>